<organism evidence="4 5">
    <name type="scientific">Priapulus caudatus</name>
    <name type="common">Priapulid worm</name>
    <dbReference type="NCBI Taxonomy" id="37621"/>
    <lineage>
        <taxon>Eukaryota</taxon>
        <taxon>Metazoa</taxon>
        <taxon>Ecdysozoa</taxon>
        <taxon>Scalidophora</taxon>
        <taxon>Priapulida</taxon>
        <taxon>Priapulimorpha</taxon>
        <taxon>Priapulimorphida</taxon>
        <taxon>Priapulidae</taxon>
        <taxon>Priapulus</taxon>
    </lineage>
</organism>
<accession>A0ABM1ENM0</accession>
<dbReference type="PROSITE" id="PS51253">
    <property type="entry name" value="HTH_CENPB"/>
    <property type="match status" value="1"/>
</dbReference>
<sequence length="551" mass="62338">MKTTKAKLTSKASASRKISEARPTTSPAVQKAKKVAKKHVRPGTPGKGSRVRRALFAIRENEISIRQAARDNELSFEYLYRRLSREVEIDRKKGPPQVFTREEEAMARWLREMAERGMGLRPGKFLDFVQIIVERENRSTPFKNNRPSHDWYYAFMKRNCKIVEMRKETLLENCRAKLTKNATDKWFGGFRDFLARADVLDKPSRIWNADETGFCMGSSASKQKIIGPPRKENAHQVPHVSGGNSKQRLTVMFCGSADGRMMPPFLVYPSPQPRGYNPLTGAIEDSEIAYTKKGWMDADTFCKFIQHFDKHAGTDRPVVLLIDSVSSHVHMAAFEDAKARGIEIYRIVPNATHLMQPLDKGVFGPLKAKWHQVVRHNTRDHPDIPIGKVNFAEKLKEAFLLFYKPLTIINSFKAPGIYPVDSTVISSTRLKPTITYKDAVEPSTSSTPHDNTCDELRKASGALVALESVLSTLTRETYHRRIQEGYDIEGKSPCFDAYRLLYMKANGRDTAITAPQKPNSLLTILTTYHHPCEKHLCSPVLTNQGQSGLQC</sequence>
<name>A0ABM1ENM0_PRICU</name>
<dbReference type="InterPro" id="IPR036397">
    <property type="entry name" value="RNaseH_sf"/>
</dbReference>
<reference evidence="5" key="1">
    <citation type="submission" date="2025-08" db="UniProtKB">
        <authorList>
            <consortium name="RefSeq"/>
        </authorList>
    </citation>
    <scope>IDENTIFICATION</scope>
</reference>
<evidence type="ECO:0000256" key="2">
    <source>
        <dbReference type="SAM" id="MobiDB-lite"/>
    </source>
</evidence>
<feature type="compositionally biased region" description="Basic residues" evidence="2">
    <location>
        <begin position="31"/>
        <end position="41"/>
    </location>
</feature>
<dbReference type="InterPro" id="IPR004875">
    <property type="entry name" value="DDE_SF_endonuclease_dom"/>
</dbReference>
<evidence type="ECO:0000313" key="4">
    <source>
        <dbReference type="Proteomes" id="UP000695022"/>
    </source>
</evidence>
<gene>
    <name evidence="5" type="primary">LOC106814043</name>
</gene>
<dbReference type="InterPro" id="IPR050863">
    <property type="entry name" value="CenT-Element_Derived"/>
</dbReference>
<evidence type="ECO:0000256" key="1">
    <source>
        <dbReference type="ARBA" id="ARBA00023125"/>
    </source>
</evidence>
<feature type="compositionally biased region" description="Low complexity" evidence="2">
    <location>
        <begin position="1"/>
        <end position="16"/>
    </location>
</feature>
<dbReference type="Proteomes" id="UP000695022">
    <property type="component" value="Unplaced"/>
</dbReference>
<dbReference type="Pfam" id="PF03184">
    <property type="entry name" value="DDE_1"/>
    <property type="match status" value="1"/>
</dbReference>
<dbReference type="GeneID" id="106814043"/>
<feature type="region of interest" description="Disordered" evidence="2">
    <location>
        <begin position="1"/>
        <end position="49"/>
    </location>
</feature>
<dbReference type="InterPro" id="IPR006600">
    <property type="entry name" value="HTH_CenpB_DNA-bd_dom"/>
</dbReference>
<evidence type="ECO:0000313" key="5">
    <source>
        <dbReference type="RefSeq" id="XP_014673791.1"/>
    </source>
</evidence>
<keyword evidence="1" id="KW-0238">DNA-binding</keyword>
<proteinExistence type="predicted"/>
<protein>
    <submittedName>
        <fullName evidence="5">Uncharacterized protein LOC106814043</fullName>
    </submittedName>
</protein>
<keyword evidence="4" id="KW-1185">Reference proteome</keyword>
<dbReference type="PANTHER" id="PTHR19303">
    <property type="entry name" value="TRANSPOSON"/>
    <property type="match status" value="1"/>
</dbReference>
<evidence type="ECO:0000259" key="3">
    <source>
        <dbReference type="PROSITE" id="PS51253"/>
    </source>
</evidence>
<dbReference type="RefSeq" id="XP_014673791.1">
    <property type="nucleotide sequence ID" value="XM_014818305.1"/>
</dbReference>
<feature type="domain" description="HTH CENPB-type" evidence="3">
    <location>
        <begin position="90"/>
        <end position="165"/>
    </location>
</feature>
<dbReference type="PANTHER" id="PTHR19303:SF74">
    <property type="entry name" value="POGO TRANSPOSABLE ELEMENT WITH KRAB DOMAIN"/>
    <property type="match status" value="1"/>
</dbReference>
<dbReference type="Gene3D" id="3.30.420.10">
    <property type="entry name" value="Ribonuclease H-like superfamily/Ribonuclease H"/>
    <property type="match status" value="1"/>
</dbReference>